<feature type="domain" description="4Fe-4S ferredoxin-type" evidence="5">
    <location>
        <begin position="56"/>
        <end position="87"/>
    </location>
</feature>
<dbReference type="InterPro" id="IPR050954">
    <property type="entry name" value="ET_IronSulfur_Cluster-Binding"/>
</dbReference>
<reference evidence="7" key="1">
    <citation type="submission" date="2016-10" db="EMBL/GenBank/DDBJ databases">
        <authorList>
            <person name="Varghese N."/>
        </authorList>
    </citation>
    <scope>NUCLEOTIDE SEQUENCE [LARGE SCALE GENOMIC DNA]</scope>
    <source>
        <strain evidence="7">DSM 21843</strain>
    </source>
</reference>
<dbReference type="PANTHER" id="PTHR43177">
    <property type="entry name" value="PROTEIN NRFC"/>
    <property type="match status" value="1"/>
</dbReference>
<organism evidence="6 7">
    <name type="scientific">Denitrobacterium detoxificans</name>
    <dbReference type="NCBI Taxonomy" id="79604"/>
    <lineage>
        <taxon>Bacteria</taxon>
        <taxon>Bacillati</taxon>
        <taxon>Actinomycetota</taxon>
        <taxon>Coriobacteriia</taxon>
        <taxon>Eggerthellales</taxon>
        <taxon>Eggerthellaceae</taxon>
        <taxon>Denitrobacterium</taxon>
    </lineage>
</organism>
<dbReference type="GO" id="GO:0051539">
    <property type="term" value="F:4 iron, 4 sulfur cluster binding"/>
    <property type="evidence" value="ECO:0007669"/>
    <property type="project" value="UniProtKB-KW"/>
</dbReference>
<dbReference type="Pfam" id="PF13247">
    <property type="entry name" value="Fer4_11"/>
    <property type="match status" value="2"/>
</dbReference>
<dbReference type="RefSeq" id="WP_066660437.1">
    <property type="nucleotide sequence ID" value="NZ_CP011402.1"/>
</dbReference>
<evidence type="ECO:0000256" key="4">
    <source>
        <dbReference type="ARBA" id="ARBA00023014"/>
    </source>
</evidence>
<evidence type="ECO:0000313" key="6">
    <source>
        <dbReference type="EMBL" id="SEO96611.1"/>
    </source>
</evidence>
<dbReference type="KEGG" id="ddt:AAY81_01260"/>
<dbReference type="OrthoDB" id="3175224at2"/>
<sequence length="207" mass="22371">MTQYAIAVDKKRCIGCWSCSVACKLENNLPDQVWWNTIITDGGGAMNTPVGTYGNCSLTYTPFHCMHCSRPACMGACPTGATAKDSKTGIVTIDTEKCIGCQSCIEACPYNGVRTFVEQDPVPALDWPVGSVDAPEHKKTTVEKCWMCYHRVSKGDVPACVEGCPARARIFGDVDDPNSEISQLIAKRGDTVLLEEAGTGPNVYYLS</sequence>
<dbReference type="PROSITE" id="PS51379">
    <property type="entry name" value="4FE4S_FER_2"/>
    <property type="match status" value="3"/>
</dbReference>
<evidence type="ECO:0000259" key="5">
    <source>
        <dbReference type="PROSITE" id="PS51379"/>
    </source>
</evidence>
<name>A0A172RWM0_9ACTN</name>
<evidence type="ECO:0000256" key="3">
    <source>
        <dbReference type="ARBA" id="ARBA00023004"/>
    </source>
</evidence>
<dbReference type="PROSITE" id="PS00198">
    <property type="entry name" value="4FE4S_FER_1"/>
    <property type="match status" value="1"/>
</dbReference>
<dbReference type="STRING" id="79604.AAY81_01260"/>
<dbReference type="AlphaFoldDB" id="A0A172RWM0"/>
<proteinExistence type="predicted"/>
<evidence type="ECO:0000313" key="7">
    <source>
        <dbReference type="Proteomes" id="UP000182975"/>
    </source>
</evidence>
<feature type="domain" description="4Fe-4S ferredoxin-type" evidence="5">
    <location>
        <begin position="4"/>
        <end position="33"/>
    </location>
</feature>
<feature type="domain" description="4Fe-4S ferredoxin-type" evidence="5">
    <location>
        <begin position="89"/>
        <end position="119"/>
    </location>
</feature>
<keyword evidence="2" id="KW-0479">Metal-binding</keyword>
<evidence type="ECO:0000256" key="1">
    <source>
        <dbReference type="ARBA" id="ARBA00022485"/>
    </source>
</evidence>
<keyword evidence="7" id="KW-1185">Reference proteome</keyword>
<protein>
    <submittedName>
        <fullName evidence="6">Prokaryotic molybdopterin-containing oxidoreductase family, iron-sulfur binding subunit</fullName>
    </submittedName>
</protein>
<dbReference type="PATRIC" id="fig|79604.3.peg.262"/>
<dbReference type="Gene3D" id="3.30.70.20">
    <property type="match status" value="2"/>
</dbReference>
<dbReference type="CDD" id="cd10551">
    <property type="entry name" value="PsrB"/>
    <property type="match status" value="1"/>
</dbReference>
<keyword evidence="3" id="KW-0408">Iron</keyword>
<dbReference type="PANTHER" id="PTHR43177:SF3">
    <property type="entry name" value="PROTEIN NRFC HOMOLOG"/>
    <property type="match status" value="1"/>
</dbReference>
<accession>A0A172RWM0</accession>
<dbReference type="GO" id="GO:0046872">
    <property type="term" value="F:metal ion binding"/>
    <property type="evidence" value="ECO:0007669"/>
    <property type="project" value="UniProtKB-KW"/>
</dbReference>
<dbReference type="InterPro" id="IPR017900">
    <property type="entry name" value="4Fe4S_Fe_S_CS"/>
</dbReference>
<keyword evidence="1" id="KW-0004">4Fe-4S</keyword>
<gene>
    <name evidence="6" type="ORF">SAMN02910314_01762</name>
</gene>
<dbReference type="Proteomes" id="UP000182975">
    <property type="component" value="Unassembled WGS sequence"/>
</dbReference>
<dbReference type="SUPFAM" id="SSF54862">
    <property type="entry name" value="4Fe-4S ferredoxins"/>
    <property type="match status" value="1"/>
</dbReference>
<evidence type="ECO:0000256" key="2">
    <source>
        <dbReference type="ARBA" id="ARBA00022723"/>
    </source>
</evidence>
<dbReference type="EMBL" id="FOEC01000014">
    <property type="protein sequence ID" value="SEO96611.1"/>
    <property type="molecule type" value="Genomic_DNA"/>
</dbReference>
<dbReference type="InterPro" id="IPR017896">
    <property type="entry name" value="4Fe4S_Fe-S-bd"/>
</dbReference>
<keyword evidence="4" id="KW-0411">Iron-sulfur</keyword>